<feature type="domain" description="EamA" evidence="7">
    <location>
        <begin position="4"/>
        <end position="103"/>
    </location>
</feature>
<evidence type="ECO:0000256" key="5">
    <source>
        <dbReference type="ARBA" id="ARBA00023136"/>
    </source>
</evidence>
<comment type="caution">
    <text evidence="6">Lacks conserved residue(s) required for the propagation of feature annotation.</text>
</comment>
<dbReference type="GO" id="GO:0016020">
    <property type="term" value="C:membrane"/>
    <property type="evidence" value="ECO:0007669"/>
    <property type="project" value="UniProtKB-SubCell"/>
</dbReference>
<protein>
    <recommendedName>
        <fullName evidence="6">WAT1-related protein</fullName>
    </recommendedName>
</protein>
<evidence type="ECO:0000259" key="7">
    <source>
        <dbReference type="Pfam" id="PF00892"/>
    </source>
</evidence>
<evidence type="ECO:0000256" key="4">
    <source>
        <dbReference type="ARBA" id="ARBA00022989"/>
    </source>
</evidence>
<proteinExistence type="inferred from homology"/>
<dbReference type="EMBL" id="KI396637">
    <property type="protein sequence ID" value="ERM96981.1"/>
    <property type="molecule type" value="Genomic_DNA"/>
</dbReference>
<keyword evidence="5 6" id="KW-0472">Membrane</keyword>
<dbReference type="AlphaFoldDB" id="W1NN06"/>
<dbReference type="HOGENOM" id="CLU_025359_5_2_1"/>
<dbReference type="OMA" id="MSIWVIG"/>
<keyword evidence="9" id="KW-1185">Reference proteome</keyword>
<feature type="transmembrane region" description="Helical" evidence="6">
    <location>
        <begin position="31"/>
        <end position="48"/>
    </location>
</feature>
<accession>W1NN06</accession>
<sequence>MILFVGTIQTAIVVVIFDRSDAWRLELNFKLFTYAYSGIMCSALAFFIQSWSIKKKGPIFASAFNPLCTVIVGITEPILFQLNIYVGSIVGIAMVICGLYSMLWGEARDKKASARILPI</sequence>
<gene>
    <name evidence="8" type="ORF">AMTR_s00074p00180170</name>
</gene>
<evidence type="ECO:0000313" key="8">
    <source>
        <dbReference type="EMBL" id="ERM96981.1"/>
    </source>
</evidence>
<feature type="transmembrane region" description="Helical" evidence="6">
    <location>
        <begin position="85"/>
        <end position="105"/>
    </location>
</feature>
<evidence type="ECO:0000313" key="9">
    <source>
        <dbReference type="Proteomes" id="UP000017836"/>
    </source>
</evidence>
<name>W1NN06_AMBTC</name>
<dbReference type="Pfam" id="PF00892">
    <property type="entry name" value="EamA"/>
    <property type="match status" value="1"/>
</dbReference>
<evidence type="ECO:0000256" key="2">
    <source>
        <dbReference type="ARBA" id="ARBA00007635"/>
    </source>
</evidence>
<dbReference type="Gramene" id="ERM96981">
    <property type="protein sequence ID" value="ERM96981"/>
    <property type="gene ID" value="AMTR_s00074p00180170"/>
</dbReference>
<keyword evidence="3 6" id="KW-0812">Transmembrane</keyword>
<keyword evidence="4 6" id="KW-1133">Transmembrane helix</keyword>
<dbReference type="Proteomes" id="UP000017836">
    <property type="component" value="Unassembled WGS sequence"/>
</dbReference>
<dbReference type="GO" id="GO:0022857">
    <property type="term" value="F:transmembrane transporter activity"/>
    <property type="evidence" value="ECO:0007669"/>
    <property type="project" value="InterPro"/>
</dbReference>
<dbReference type="InterPro" id="IPR030184">
    <property type="entry name" value="WAT1-related"/>
</dbReference>
<dbReference type="InterPro" id="IPR000620">
    <property type="entry name" value="EamA_dom"/>
</dbReference>
<evidence type="ECO:0000256" key="1">
    <source>
        <dbReference type="ARBA" id="ARBA00004141"/>
    </source>
</evidence>
<feature type="transmembrane region" description="Helical" evidence="6">
    <location>
        <begin position="60"/>
        <end position="79"/>
    </location>
</feature>
<dbReference type="PANTHER" id="PTHR31218">
    <property type="entry name" value="WAT1-RELATED PROTEIN"/>
    <property type="match status" value="1"/>
</dbReference>
<reference evidence="9" key="1">
    <citation type="journal article" date="2013" name="Science">
        <title>The Amborella genome and the evolution of flowering plants.</title>
        <authorList>
            <consortium name="Amborella Genome Project"/>
        </authorList>
    </citation>
    <scope>NUCLEOTIDE SEQUENCE [LARGE SCALE GENOMIC DNA]</scope>
</reference>
<organism evidence="8 9">
    <name type="scientific">Amborella trichopoda</name>
    <dbReference type="NCBI Taxonomy" id="13333"/>
    <lineage>
        <taxon>Eukaryota</taxon>
        <taxon>Viridiplantae</taxon>
        <taxon>Streptophyta</taxon>
        <taxon>Embryophyta</taxon>
        <taxon>Tracheophyta</taxon>
        <taxon>Spermatophyta</taxon>
        <taxon>Magnoliopsida</taxon>
        <taxon>Amborellales</taxon>
        <taxon>Amborellaceae</taxon>
        <taxon>Amborella</taxon>
    </lineage>
</organism>
<evidence type="ECO:0000256" key="6">
    <source>
        <dbReference type="RuleBase" id="RU363077"/>
    </source>
</evidence>
<dbReference type="SUPFAM" id="SSF103481">
    <property type="entry name" value="Multidrug resistance efflux transporter EmrE"/>
    <property type="match status" value="1"/>
</dbReference>
<dbReference type="InterPro" id="IPR037185">
    <property type="entry name" value="EmrE-like"/>
</dbReference>
<comment type="similarity">
    <text evidence="2 6">Belongs to the drug/metabolite transporter (DMT) superfamily. Plant drug/metabolite exporter (P-DME) (TC 2.A.7.4) family.</text>
</comment>
<evidence type="ECO:0000256" key="3">
    <source>
        <dbReference type="ARBA" id="ARBA00022692"/>
    </source>
</evidence>
<comment type="subcellular location">
    <subcellularLocation>
        <location evidence="1 6">Membrane</location>
        <topology evidence="1 6">Multi-pass membrane protein</topology>
    </subcellularLocation>
</comment>